<dbReference type="InterPro" id="IPR011990">
    <property type="entry name" value="TPR-like_helical_dom_sf"/>
</dbReference>
<keyword evidence="2" id="KW-0802">TPR repeat</keyword>
<dbReference type="Gene3D" id="1.25.40.10">
    <property type="entry name" value="Tetratricopeptide repeat domain"/>
    <property type="match status" value="2"/>
</dbReference>
<dbReference type="InterPro" id="IPR050498">
    <property type="entry name" value="Ycf3"/>
</dbReference>
<feature type="region of interest" description="Disordered" evidence="3">
    <location>
        <begin position="111"/>
        <end position="137"/>
    </location>
</feature>
<keyword evidence="1" id="KW-0677">Repeat</keyword>
<name>A0A2S6HNN9_9FIRM</name>
<dbReference type="SUPFAM" id="SSF48452">
    <property type="entry name" value="TPR-like"/>
    <property type="match status" value="1"/>
</dbReference>
<evidence type="ECO:0000313" key="5">
    <source>
        <dbReference type="Proteomes" id="UP000237749"/>
    </source>
</evidence>
<accession>A0A2S6HNN9</accession>
<evidence type="ECO:0000256" key="1">
    <source>
        <dbReference type="ARBA" id="ARBA00022737"/>
    </source>
</evidence>
<dbReference type="RefSeq" id="WP_104438543.1">
    <property type="nucleotide sequence ID" value="NZ_PTJA01000011.1"/>
</dbReference>
<reference evidence="4 5" key="1">
    <citation type="submission" date="2018-02" db="EMBL/GenBank/DDBJ databases">
        <title>Genomic Encyclopedia of Archaeal and Bacterial Type Strains, Phase II (KMG-II): from individual species to whole genera.</title>
        <authorList>
            <person name="Goeker M."/>
        </authorList>
    </citation>
    <scope>NUCLEOTIDE SEQUENCE [LARGE SCALE GENOMIC DNA]</scope>
    <source>
        <strain evidence="4 5">DSM 3808</strain>
    </source>
</reference>
<dbReference type="GO" id="GO:0009279">
    <property type="term" value="C:cell outer membrane"/>
    <property type="evidence" value="ECO:0007669"/>
    <property type="project" value="TreeGrafter"/>
</dbReference>
<protein>
    <submittedName>
        <fullName evidence="4">Tetratricopeptide repeat protein</fullName>
    </submittedName>
</protein>
<dbReference type="PANTHER" id="PTHR44858">
    <property type="entry name" value="TETRATRICOPEPTIDE REPEAT PROTEIN 6"/>
    <property type="match status" value="1"/>
</dbReference>
<evidence type="ECO:0000313" key="4">
    <source>
        <dbReference type="EMBL" id="PPK79109.1"/>
    </source>
</evidence>
<feature type="compositionally biased region" description="Basic and acidic residues" evidence="3">
    <location>
        <begin position="128"/>
        <end position="137"/>
    </location>
</feature>
<dbReference type="PANTHER" id="PTHR44858:SF1">
    <property type="entry name" value="UDP-N-ACETYLGLUCOSAMINE--PEPTIDE N-ACETYLGLUCOSAMINYLTRANSFERASE SPINDLY-RELATED"/>
    <property type="match status" value="1"/>
</dbReference>
<sequence length="258" mass="28138">MKRKTGYGTLLIVLTLILTMSAGCGKKENRYTYRDDGIKALGEGNYKDAIQSFDQAIDTKKGLVGKFDMDVLKYRAEAEYLSGDYQAAVGTYDILIKVDGEKPEYYNMRSASKAGAGDDDGAIADYNRSNELDPDGKAPGRMNALMAAGAAMEKAGSASDAMTLYESAAAGGEAGPMIYNRMGLCKMAQKDWDGALESFQKGLSAPDANQVPELLFNIAVVYERRGEFKKALDTMEQYVSTHGPDEEAQREITFLESR</sequence>
<dbReference type="PROSITE" id="PS51257">
    <property type="entry name" value="PROKAR_LIPOPROTEIN"/>
    <property type="match status" value="1"/>
</dbReference>
<dbReference type="InterPro" id="IPR019734">
    <property type="entry name" value="TPR_rpt"/>
</dbReference>
<evidence type="ECO:0000256" key="3">
    <source>
        <dbReference type="SAM" id="MobiDB-lite"/>
    </source>
</evidence>
<dbReference type="EMBL" id="PTJA01000011">
    <property type="protein sequence ID" value="PPK79109.1"/>
    <property type="molecule type" value="Genomic_DNA"/>
</dbReference>
<keyword evidence="5" id="KW-1185">Reference proteome</keyword>
<dbReference type="OrthoDB" id="1523318at2"/>
<dbReference type="SMART" id="SM00028">
    <property type="entry name" value="TPR"/>
    <property type="match status" value="5"/>
</dbReference>
<comment type="caution">
    <text evidence="4">The sequence shown here is derived from an EMBL/GenBank/DDBJ whole genome shotgun (WGS) entry which is preliminary data.</text>
</comment>
<dbReference type="Pfam" id="PF13432">
    <property type="entry name" value="TPR_16"/>
    <property type="match status" value="2"/>
</dbReference>
<evidence type="ECO:0000256" key="2">
    <source>
        <dbReference type="ARBA" id="ARBA00022803"/>
    </source>
</evidence>
<dbReference type="Proteomes" id="UP000237749">
    <property type="component" value="Unassembled WGS sequence"/>
</dbReference>
<gene>
    <name evidence="4" type="ORF">BXY41_11145</name>
</gene>
<dbReference type="AlphaFoldDB" id="A0A2S6HNN9"/>
<dbReference type="GO" id="GO:0046813">
    <property type="term" value="P:receptor-mediated virion attachment to host cell"/>
    <property type="evidence" value="ECO:0007669"/>
    <property type="project" value="TreeGrafter"/>
</dbReference>
<organism evidence="4 5">
    <name type="scientific">Lacrimispora xylanisolvens</name>
    <dbReference type="NCBI Taxonomy" id="384636"/>
    <lineage>
        <taxon>Bacteria</taxon>
        <taxon>Bacillati</taxon>
        <taxon>Bacillota</taxon>
        <taxon>Clostridia</taxon>
        <taxon>Lachnospirales</taxon>
        <taxon>Lachnospiraceae</taxon>
        <taxon>Lacrimispora</taxon>
    </lineage>
</organism>
<proteinExistence type="predicted"/>